<reference evidence="9 10" key="1">
    <citation type="submission" date="2020-09" db="EMBL/GenBank/DDBJ databases">
        <title>Paenibacillus sp. strain PR3 16S rRNA gene Genome sequencing and assembly.</title>
        <authorList>
            <person name="Kim J."/>
        </authorList>
    </citation>
    <scope>NUCLEOTIDE SEQUENCE [LARGE SCALE GENOMIC DNA]</scope>
    <source>
        <strain evidence="9 10">PR3</strain>
    </source>
</reference>
<feature type="transmembrane region" description="Helical" evidence="8">
    <location>
        <begin position="182"/>
        <end position="204"/>
    </location>
</feature>
<evidence type="ECO:0000256" key="5">
    <source>
        <dbReference type="ARBA" id="ARBA00022692"/>
    </source>
</evidence>
<dbReference type="Gene3D" id="1.20.1740.10">
    <property type="entry name" value="Amino acid/polyamine transporter I"/>
    <property type="match status" value="1"/>
</dbReference>
<proteinExistence type="inferred from homology"/>
<evidence type="ECO:0000313" key="10">
    <source>
        <dbReference type="Proteomes" id="UP000609346"/>
    </source>
</evidence>
<keyword evidence="10" id="KW-1185">Reference proteome</keyword>
<feature type="transmembrane region" description="Helical" evidence="8">
    <location>
        <begin position="12"/>
        <end position="33"/>
    </location>
</feature>
<evidence type="ECO:0000256" key="2">
    <source>
        <dbReference type="ARBA" id="ARBA00007998"/>
    </source>
</evidence>
<feature type="transmembrane region" description="Helical" evidence="8">
    <location>
        <begin position="143"/>
        <end position="162"/>
    </location>
</feature>
<feature type="transmembrane region" description="Helical" evidence="8">
    <location>
        <begin position="270"/>
        <end position="292"/>
    </location>
</feature>
<gene>
    <name evidence="9" type="ORF">H8B09_19010</name>
</gene>
<evidence type="ECO:0000256" key="6">
    <source>
        <dbReference type="ARBA" id="ARBA00022989"/>
    </source>
</evidence>
<comment type="similarity">
    <text evidence="2">Belongs to the amino acid-polyamine-organocation (APC) superfamily. Spore germination protein (SGP) (TC 2.A.3.9) family.</text>
</comment>
<name>A0ABR8N105_9BACL</name>
<evidence type="ECO:0000313" key="9">
    <source>
        <dbReference type="EMBL" id="MBD3920865.1"/>
    </source>
</evidence>
<feature type="transmembrane region" description="Helical" evidence="8">
    <location>
        <begin position="334"/>
        <end position="355"/>
    </location>
</feature>
<protein>
    <submittedName>
        <fullName evidence="9">Endospore germination permease</fullName>
    </submittedName>
</protein>
<dbReference type="Proteomes" id="UP000609346">
    <property type="component" value="Unassembled WGS sequence"/>
</dbReference>
<dbReference type="NCBIfam" id="TIGR00912">
    <property type="entry name" value="2A0309"/>
    <property type="match status" value="1"/>
</dbReference>
<keyword evidence="5 8" id="KW-0812">Transmembrane</keyword>
<dbReference type="PANTHER" id="PTHR34975">
    <property type="entry name" value="SPORE GERMINATION PROTEIN A2"/>
    <property type="match status" value="1"/>
</dbReference>
<sequence length="368" mass="39718">MKPEISTLQTVAIVINAITPTAVLSVPSATIGFASNDGWISVLIAAAAGVIIAIAMAAICRGNPGLLFVEWIESRLGKTAGILIGFLFGVYYFNAFCMIVRQFANFIADMVLDETPIVMLIIVMVAVSAFSIAHGIEAIARSAALVLLMVIIVIPISIGLNFDDINLKRLLPFFDAGAARIGLATISPILWMSEVSILFIVQPYMKYPKSVMRASVIGSVGSSVQLLVVTVMSVSIFGAEVVRMMSYPLFNTVGIVEVGEFLERIEIFTVSVWGMTMYVKMAVFLFGSVHCFTHALRLKSSTHVLFGISMLAIVTTIVTWPRNTELGQFVIVDSVPFLTLFNLIIPACIAIGLLVTRGKGAEKEAQTP</sequence>
<keyword evidence="3" id="KW-0813">Transport</keyword>
<evidence type="ECO:0000256" key="4">
    <source>
        <dbReference type="ARBA" id="ARBA00022544"/>
    </source>
</evidence>
<keyword evidence="4" id="KW-0309">Germination</keyword>
<evidence type="ECO:0000256" key="3">
    <source>
        <dbReference type="ARBA" id="ARBA00022448"/>
    </source>
</evidence>
<dbReference type="InterPro" id="IPR004761">
    <property type="entry name" value="Spore_GerAB"/>
</dbReference>
<feature type="transmembrane region" description="Helical" evidence="8">
    <location>
        <begin position="116"/>
        <end position="136"/>
    </location>
</feature>
<dbReference type="PANTHER" id="PTHR34975:SF2">
    <property type="entry name" value="SPORE GERMINATION PROTEIN A2"/>
    <property type="match status" value="1"/>
</dbReference>
<feature type="transmembrane region" description="Helical" evidence="8">
    <location>
        <begin position="80"/>
        <end position="104"/>
    </location>
</feature>
<keyword evidence="7 8" id="KW-0472">Membrane</keyword>
<feature type="transmembrane region" description="Helical" evidence="8">
    <location>
        <begin position="216"/>
        <end position="239"/>
    </location>
</feature>
<accession>A0ABR8N105</accession>
<dbReference type="EMBL" id="JACXZA010000004">
    <property type="protein sequence ID" value="MBD3920865.1"/>
    <property type="molecule type" value="Genomic_DNA"/>
</dbReference>
<dbReference type="Pfam" id="PF03845">
    <property type="entry name" value="Spore_permease"/>
    <property type="match status" value="1"/>
</dbReference>
<comment type="subcellular location">
    <subcellularLocation>
        <location evidence="1">Membrane</location>
        <topology evidence="1">Multi-pass membrane protein</topology>
    </subcellularLocation>
</comment>
<evidence type="ECO:0000256" key="7">
    <source>
        <dbReference type="ARBA" id="ARBA00023136"/>
    </source>
</evidence>
<feature type="transmembrane region" description="Helical" evidence="8">
    <location>
        <begin position="39"/>
        <end position="59"/>
    </location>
</feature>
<keyword evidence="6 8" id="KW-1133">Transmembrane helix</keyword>
<feature type="transmembrane region" description="Helical" evidence="8">
    <location>
        <begin position="304"/>
        <end position="322"/>
    </location>
</feature>
<evidence type="ECO:0000256" key="1">
    <source>
        <dbReference type="ARBA" id="ARBA00004141"/>
    </source>
</evidence>
<comment type="caution">
    <text evidence="9">The sequence shown here is derived from an EMBL/GenBank/DDBJ whole genome shotgun (WGS) entry which is preliminary data.</text>
</comment>
<evidence type="ECO:0000256" key="8">
    <source>
        <dbReference type="SAM" id="Phobius"/>
    </source>
</evidence>
<organism evidence="9 10">
    <name type="scientific">Paenibacillus terricola</name>
    <dbReference type="NCBI Taxonomy" id="2763503"/>
    <lineage>
        <taxon>Bacteria</taxon>
        <taxon>Bacillati</taxon>
        <taxon>Bacillota</taxon>
        <taxon>Bacilli</taxon>
        <taxon>Bacillales</taxon>
        <taxon>Paenibacillaceae</taxon>
        <taxon>Paenibacillus</taxon>
    </lineage>
</organism>